<keyword evidence="3 10" id="KW-0645">Protease</keyword>
<proteinExistence type="inferred from homology"/>
<keyword evidence="9" id="KW-0865">Zymogen</keyword>
<feature type="domain" description="PepSY" evidence="13">
    <location>
        <begin position="88"/>
        <end position="152"/>
    </location>
</feature>
<keyword evidence="16" id="KW-1185">Reference proteome</keyword>
<dbReference type="SUPFAM" id="SSF55486">
    <property type="entry name" value="Metalloproteases ('zincins'), catalytic domain"/>
    <property type="match status" value="1"/>
</dbReference>
<comment type="subcellular location">
    <subcellularLocation>
        <location evidence="10">Secreted</location>
    </subcellularLocation>
</comment>
<comment type="function">
    <text evidence="10">Extracellular zinc metalloprotease.</text>
</comment>
<evidence type="ECO:0000313" key="15">
    <source>
        <dbReference type="EMBL" id="MER6984140.1"/>
    </source>
</evidence>
<evidence type="ECO:0000256" key="4">
    <source>
        <dbReference type="ARBA" id="ARBA00022723"/>
    </source>
</evidence>
<dbReference type="Gene3D" id="3.10.450.490">
    <property type="match status" value="1"/>
</dbReference>
<dbReference type="EC" id="3.4.24.-" evidence="10"/>
<evidence type="ECO:0000259" key="12">
    <source>
        <dbReference type="Pfam" id="PF02868"/>
    </source>
</evidence>
<comment type="similarity">
    <text evidence="2 10">Belongs to the peptidase M4 family.</text>
</comment>
<keyword evidence="6 10" id="KW-0378">Hydrolase</keyword>
<keyword evidence="8 10" id="KW-0482">Metalloprotease</keyword>
<dbReference type="InterPro" id="IPR050728">
    <property type="entry name" value="Zinc_Metalloprotease_M4"/>
</dbReference>
<dbReference type="EMBL" id="JBEPCU010001670">
    <property type="protein sequence ID" value="MER6984140.1"/>
    <property type="molecule type" value="Genomic_DNA"/>
</dbReference>
<evidence type="ECO:0000313" key="16">
    <source>
        <dbReference type="Proteomes" id="UP001458415"/>
    </source>
</evidence>
<dbReference type="Pfam" id="PF03413">
    <property type="entry name" value="PepSY"/>
    <property type="match status" value="1"/>
</dbReference>
<keyword evidence="4" id="KW-0479">Metal-binding</keyword>
<evidence type="ECO:0000256" key="10">
    <source>
        <dbReference type="RuleBase" id="RU366073"/>
    </source>
</evidence>
<feature type="domain" description="Peptidase M4 C-terminal" evidence="12">
    <location>
        <begin position="377"/>
        <end position="546"/>
    </location>
</feature>
<feature type="non-terminal residue" evidence="15">
    <location>
        <position position="1"/>
    </location>
</feature>
<evidence type="ECO:0000256" key="7">
    <source>
        <dbReference type="ARBA" id="ARBA00022833"/>
    </source>
</evidence>
<dbReference type="Pfam" id="PF07504">
    <property type="entry name" value="FTP"/>
    <property type="match status" value="1"/>
</dbReference>
<dbReference type="Gene3D" id="3.10.170.10">
    <property type="match status" value="1"/>
</dbReference>
<dbReference type="InterPro" id="IPR027268">
    <property type="entry name" value="Peptidase_M4/M1_CTD_sf"/>
</dbReference>
<feature type="domain" description="FTP" evidence="14">
    <location>
        <begin position="26"/>
        <end position="66"/>
    </location>
</feature>
<name>A0ABV1WIX5_9ACTN</name>
<dbReference type="InterPro" id="IPR011096">
    <property type="entry name" value="FTP_domain"/>
</dbReference>
<evidence type="ECO:0000256" key="5">
    <source>
        <dbReference type="ARBA" id="ARBA00022729"/>
    </source>
</evidence>
<dbReference type="InterPro" id="IPR013856">
    <property type="entry name" value="Peptidase_M4_domain"/>
</dbReference>
<keyword evidence="7 10" id="KW-0862">Zinc</keyword>
<dbReference type="PRINTS" id="PR00730">
    <property type="entry name" value="THERMOLYSIN"/>
</dbReference>
<evidence type="ECO:0000256" key="6">
    <source>
        <dbReference type="ARBA" id="ARBA00022801"/>
    </source>
</evidence>
<evidence type="ECO:0000259" key="11">
    <source>
        <dbReference type="Pfam" id="PF01447"/>
    </source>
</evidence>
<accession>A0ABV1WIX5</accession>
<comment type="cofactor">
    <cofactor evidence="1 10">
        <name>Zn(2+)</name>
        <dbReference type="ChEBI" id="CHEBI:29105"/>
    </cofactor>
</comment>
<sequence length="556" mass="59223">SAASVVDAARAAAFAHASATGVTQGDELRAQDVMLDPEGARHVRFTRTHQGMAVLGGDLVVHLDRKLAYTGVTRAADHTVRPATTKAKLTPAQAATKAASASRGEAGTAQLVVDARGGASALAYQVRVTTAATSGNTGSRTVVVDAVTGKVRSNTPDSEEFLSPRLLDTLRERGETLNPATDAAAPPAALGGTFGSSTAVSYPRTVTGTGSSLFLGTVSLTTTQTARTSFLLKDPTRYGTETRDAKNKLQESFALGTKITSTTNRWGNGTVSSRVSAAVDAQYGVTKTLDFYKKTFGRKGIENNSKGAKAMVHFGNRIANAFWDPTCDCMLYGDGDGQTFKKPLVALDVTGHELTHGVVDATAKLEPTYVDSNGNQYGEPGSLNESLADIFGSDVEFYTNNPKNPPNYLIGEKLGLAQKFLRRLDHPSLDKLEGTIDYWSPSVYYTEVHAGSGVSSHAYYLLAEGSGRKTIGAVTYNSPTYHNLSVKGIGRSKATAIFYRALTRYMVSTTDFHDARLATLKAARDLYGANSTEYKTVNRAWAAVNVTYANTPANRH</sequence>
<dbReference type="InterPro" id="IPR001570">
    <property type="entry name" value="Peptidase_M4_C_domain"/>
</dbReference>
<dbReference type="InterPro" id="IPR023612">
    <property type="entry name" value="Peptidase_M4"/>
</dbReference>
<reference evidence="15 16" key="1">
    <citation type="submission" date="2024-06" db="EMBL/GenBank/DDBJ databases">
        <title>The Natural Products Discovery Center: Release of the First 8490 Sequenced Strains for Exploring Actinobacteria Biosynthetic Diversity.</title>
        <authorList>
            <person name="Kalkreuter E."/>
            <person name="Kautsar S.A."/>
            <person name="Yang D."/>
            <person name="Bader C.D."/>
            <person name="Teijaro C.N."/>
            <person name="Fluegel L."/>
            <person name="Davis C.M."/>
            <person name="Simpson J.R."/>
            <person name="Lauterbach L."/>
            <person name="Steele A.D."/>
            <person name="Gui C."/>
            <person name="Meng S."/>
            <person name="Li G."/>
            <person name="Viehrig K."/>
            <person name="Ye F."/>
            <person name="Su P."/>
            <person name="Kiefer A.F."/>
            <person name="Nichols A."/>
            <person name="Cepeda A.J."/>
            <person name="Yan W."/>
            <person name="Fan B."/>
            <person name="Jiang Y."/>
            <person name="Adhikari A."/>
            <person name="Zheng C.-J."/>
            <person name="Schuster L."/>
            <person name="Cowan T.M."/>
            <person name="Smanski M.J."/>
            <person name="Chevrette M.G."/>
            <person name="De Carvalho L.P.S."/>
            <person name="Shen B."/>
        </authorList>
    </citation>
    <scope>NUCLEOTIDE SEQUENCE [LARGE SCALE GENOMIC DNA]</scope>
    <source>
        <strain evidence="15 16">NPDC000634</strain>
    </source>
</reference>
<evidence type="ECO:0000256" key="3">
    <source>
        <dbReference type="ARBA" id="ARBA00022670"/>
    </source>
</evidence>
<evidence type="ECO:0000259" key="14">
    <source>
        <dbReference type="Pfam" id="PF07504"/>
    </source>
</evidence>
<dbReference type="InterPro" id="IPR025711">
    <property type="entry name" value="PepSY"/>
</dbReference>
<dbReference type="CDD" id="cd09597">
    <property type="entry name" value="M4_TLP"/>
    <property type="match status" value="1"/>
</dbReference>
<keyword evidence="5" id="KW-0732">Signal</keyword>
<evidence type="ECO:0000256" key="9">
    <source>
        <dbReference type="ARBA" id="ARBA00023145"/>
    </source>
</evidence>
<dbReference type="PANTHER" id="PTHR33794:SF1">
    <property type="entry name" value="BACILLOLYSIN"/>
    <property type="match status" value="1"/>
</dbReference>
<organism evidence="15 16">
    <name type="scientific">Streptomyces carpinensis</name>
    <dbReference type="NCBI Taxonomy" id="66369"/>
    <lineage>
        <taxon>Bacteria</taxon>
        <taxon>Bacillati</taxon>
        <taxon>Actinomycetota</taxon>
        <taxon>Actinomycetes</taxon>
        <taxon>Kitasatosporales</taxon>
        <taxon>Streptomycetaceae</taxon>
        <taxon>Streptomyces</taxon>
    </lineage>
</organism>
<dbReference type="Proteomes" id="UP001458415">
    <property type="component" value="Unassembled WGS sequence"/>
</dbReference>
<evidence type="ECO:0000256" key="2">
    <source>
        <dbReference type="ARBA" id="ARBA00009388"/>
    </source>
</evidence>
<evidence type="ECO:0000256" key="8">
    <source>
        <dbReference type="ARBA" id="ARBA00023049"/>
    </source>
</evidence>
<dbReference type="Gene3D" id="1.10.390.10">
    <property type="entry name" value="Neutral Protease Domain 2"/>
    <property type="match status" value="1"/>
</dbReference>
<dbReference type="Pfam" id="PF01447">
    <property type="entry name" value="Peptidase_M4"/>
    <property type="match status" value="1"/>
</dbReference>
<feature type="domain" description="Peptidase M4" evidence="11">
    <location>
        <begin position="207"/>
        <end position="359"/>
    </location>
</feature>
<keyword evidence="10" id="KW-0964">Secreted</keyword>
<evidence type="ECO:0000256" key="1">
    <source>
        <dbReference type="ARBA" id="ARBA00001947"/>
    </source>
</evidence>
<protein>
    <recommendedName>
        <fullName evidence="10">Neutral metalloproteinase</fullName>
        <ecNumber evidence="10">3.4.24.-</ecNumber>
    </recommendedName>
</protein>
<dbReference type="Pfam" id="PF02868">
    <property type="entry name" value="Peptidase_M4_C"/>
    <property type="match status" value="1"/>
</dbReference>
<dbReference type="PANTHER" id="PTHR33794">
    <property type="entry name" value="BACILLOLYSIN"/>
    <property type="match status" value="1"/>
</dbReference>
<evidence type="ECO:0000259" key="13">
    <source>
        <dbReference type="Pfam" id="PF03413"/>
    </source>
</evidence>
<comment type="caution">
    <text evidence="15">The sequence shown here is derived from an EMBL/GenBank/DDBJ whole genome shotgun (WGS) entry which is preliminary data.</text>
</comment>
<gene>
    <name evidence="15" type="ORF">ABT317_46130</name>
</gene>